<reference evidence="13 14" key="1">
    <citation type="submission" date="2018-05" db="EMBL/GenBank/DDBJ databases">
        <title>Polaribacter aquimarinus sp. nov., isolated from sediment in a sediment of sea.</title>
        <authorList>
            <person name="Lu D."/>
        </authorList>
    </citation>
    <scope>NUCLEOTIDE SEQUENCE [LARGE SCALE GENOMIC DNA]</scope>
    <source>
        <strain evidence="13 14">ZY113</strain>
    </source>
</reference>
<keyword evidence="3 7" id="KW-0378">Hydrolase</keyword>
<evidence type="ECO:0000256" key="1">
    <source>
        <dbReference type="ARBA" id="ARBA00007072"/>
    </source>
</evidence>
<evidence type="ECO:0000256" key="3">
    <source>
        <dbReference type="ARBA" id="ARBA00022801"/>
    </source>
</evidence>
<dbReference type="EMBL" id="QFFG01000001">
    <property type="protein sequence ID" value="PWG06592.1"/>
    <property type="molecule type" value="Genomic_DNA"/>
</dbReference>
<evidence type="ECO:0000313" key="14">
    <source>
        <dbReference type="Proteomes" id="UP000245670"/>
    </source>
</evidence>
<dbReference type="InterPro" id="IPR001701">
    <property type="entry name" value="Glyco_hydro_9"/>
</dbReference>
<dbReference type="Pfam" id="PF02927">
    <property type="entry name" value="CelD_N"/>
    <property type="match status" value="1"/>
</dbReference>
<keyword evidence="4 7" id="KW-0119">Carbohydrate metabolism</keyword>
<evidence type="ECO:0000256" key="6">
    <source>
        <dbReference type="ARBA" id="ARBA00023326"/>
    </source>
</evidence>
<keyword evidence="14" id="KW-1185">Reference proteome</keyword>
<accession>A0A2U2JE55</accession>
<dbReference type="Gene3D" id="1.50.10.10">
    <property type="match status" value="1"/>
</dbReference>
<dbReference type="AlphaFoldDB" id="A0A2U2JE55"/>
<dbReference type="Pfam" id="PF00759">
    <property type="entry name" value="Glyco_hydro_9"/>
    <property type="match status" value="1"/>
</dbReference>
<dbReference type="Pfam" id="PF18962">
    <property type="entry name" value="Por_Secre_tail"/>
    <property type="match status" value="1"/>
</dbReference>
<dbReference type="InterPro" id="IPR033126">
    <property type="entry name" value="Glyco_hydro_9_Asp/Glu_AS"/>
</dbReference>
<dbReference type="PROSITE" id="PS00698">
    <property type="entry name" value="GH9_3"/>
    <property type="match status" value="1"/>
</dbReference>
<dbReference type="InterPro" id="IPR012341">
    <property type="entry name" value="6hp_glycosidase-like_sf"/>
</dbReference>
<gene>
    <name evidence="13" type="ORF">DIS07_01790</name>
</gene>
<dbReference type="InterPro" id="IPR004197">
    <property type="entry name" value="Cellulase_Ig-like"/>
</dbReference>
<feature type="active site" evidence="8">
    <location>
        <position position="717"/>
    </location>
</feature>
<evidence type="ECO:0000256" key="7">
    <source>
        <dbReference type="PROSITE-ProRule" id="PRU10059"/>
    </source>
</evidence>
<dbReference type="SUPFAM" id="SSF81296">
    <property type="entry name" value="E set domains"/>
    <property type="match status" value="1"/>
</dbReference>
<comment type="catalytic activity">
    <reaction evidence="9">
        <text>Endohydrolysis of (1-&gt;4)-beta-D-glucosidic linkages in cellulose, lichenin and cereal beta-D-glucans.</text>
        <dbReference type="EC" id="3.2.1.4"/>
    </reaction>
</comment>
<evidence type="ECO:0000256" key="8">
    <source>
        <dbReference type="PROSITE-ProRule" id="PRU10060"/>
    </source>
</evidence>
<evidence type="ECO:0000313" key="13">
    <source>
        <dbReference type="EMBL" id="PWG06592.1"/>
    </source>
</evidence>
<dbReference type="InterPro" id="IPR013783">
    <property type="entry name" value="Ig-like_fold"/>
</dbReference>
<dbReference type="Proteomes" id="UP000245670">
    <property type="component" value="Unassembled WGS sequence"/>
</dbReference>
<dbReference type="GO" id="GO:0030245">
    <property type="term" value="P:cellulose catabolic process"/>
    <property type="evidence" value="ECO:0007669"/>
    <property type="project" value="UniProtKB-KW"/>
</dbReference>
<evidence type="ECO:0000259" key="10">
    <source>
        <dbReference type="Pfam" id="PF00759"/>
    </source>
</evidence>
<organism evidence="13 14">
    <name type="scientific">Polaribacter aquimarinus</name>
    <dbReference type="NCBI Taxonomy" id="2100726"/>
    <lineage>
        <taxon>Bacteria</taxon>
        <taxon>Pseudomonadati</taxon>
        <taxon>Bacteroidota</taxon>
        <taxon>Flavobacteriia</taxon>
        <taxon>Flavobacteriales</taxon>
        <taxon>Flavobacteriaceae</taxon>
    </lineage>
</organism>
<evidence type="ECO:0000256" key="4">
    <source>
        <dbReference type="ARBA" id="ARBA00023277"/>
    </source>
</evidence>
<dbReference type="SUPFAM" id="SSF48208">
    <property type="entry name" value="Six-hairpin glycosidases"/>
    <property type="match status" value="1"/>
</dbReference>
<keyword evidence="2" id="KW-0732">Signal</keyword>
<keyword evidence="9" id="KW-0136">Cellulose degradation</keyword>
<feature type="active site" evidence="7">
    <location>
        <position position="666"/>
    </location>
</feature>
<dbReference type="NCBIfam" id="TIGR04183">
    <property type="entry name" value="Por_Secre_tail"/>
    <property type="match status" value="1"/>
</dbReference>
<dbReference type="PROSITE" id="PS00592">
    <property type="entry name" value="GH9_2"/>
    <property type="match status" value="1"/>
</dbReference>
<feature type="domain" description="Secretion system C-terminal sorting" evidence="12">
    <location>
        <begin position="758"/>
        <end position="826"/>
    </location>
</feature>
<feature type="domain" description="Cellulase Ig-like" evidence="11">
    <location>
        <begin position="198"/>
        <end position="274"/>
    </location>
</feature>
<evidence type="ECO:0000256" key="5">
    <source>
        <dbReference type="ARBA" id="ARBA00023295"/>
    </source>
</evidence>
<evidence type="ECO:0000256" key="2">
    <source>
        <dbReference type="ARBA" id="ARBA00022729"/>
    </source>
</evidence>
<dbReference type="Gene3D" id="2.60.40.10">
    <property type="entry name" value="Immunoglobulins"/>
    <property type="match status" value="1"/>
</dbReference>
<feature type="active site" evidence="8">
    <location>
        <position position="708"/>
    </location>
</feature>
<keyword evidence="6 7" id="KW-0624">Polysaccharide degradation</keyword>
<name>A0A2U2JE55_9FLAO</name>
<sequence>MIMQSIKSILICLFFFQLSIFSQEPIFKENFENSANTIVNTPSGFSHSVSNGTLKIVGNGGGGRWSSVSYGFNINGSSTINLSESPKVFIRAKATPSLELRIDLRDQSDYLTNQNPTSVRLSGDFVTYEFDFTGKLFDGAFGGPCKTGPCSVDASKIEFLSIYANPGTGNYNGTIEIDWISFGYKQAIEQQETTNFFIRYNQVGYLTGRDKTINITSTVNFLPLDYNIKNSSGVIVKTGTTPNPRFWGDAQEYASIINFSEIDTEGSYTVDVEGKIARFYIGSSVYEDLSIAALKYYYYNRASAAITAQHGGIWSRSSGLPDTQVRVHSSAASSLRPTGTIISAPKGWFDAGDYNKYIVNSGISTYTLLAAFEHYTSYYQSKELNIPESGNNLPDILDEIIWNLDWMLAMQDPNDGGVYHKLTGLNFAGRIMPNRYTATRYVVKKSTSAALNFAAVAAQASRVFANYESEKPGYSIALKDAAKGAYNWAKANPTVYFTNPSGVLTGEYGDGNVTDEFQWAASELFITTGEAQYKSDINLNAINNGVPSWQSVGSLALFSMNFHSSSISNDVDINTAKSKLLATANIIRTKVNNSPMAIGMSGSDYVWGSNGVAANQMLYLLRAYEISSDETYLKAAYKGMDYLLGRNGTGFSFVSGFGDKTPINPHHRISFADGISTPVPGMLVGGPQPGQQDKCSYSSNASAKSFSDTWCSYSTNEVTINWNAPLAYVINALQMYQNQGVALSVDKNKIVFDDEIQLYPNPVKNQLYFKVSNLDIQEVVIYDVTGKEVFQTNKILKQNKVDFTSYKRGIYFVKVKTQKGVTTKKILKK</sequence>
<dbReference type="EC" id="3.2.1.4" evidence="9"/>
<dbReference type="InterPro" id="IPR014756">
    <property type="entry name" value="Ig_E-set"/>
</dbReference>
<comment type="caution">
    <text evidence="13">The sequence shown here is derived from an EMBL/GenBank/DDBJ whole genome shotgun (WGS) entry which is preliminary data.</text>
</comment>
<evidence type="ECO:0000259" key="12">
    <source>
        <dbReference type="Pfam" id="PF18962"/>
    </source>
</evidence>
<dbReference type="GO" id="GO:0008810">
    <property type="term" value="F:cellulase activity"/>
    <property type="evidence" value="ECO:0007669"/>
    <property type="project" value="UniProtKB-EC"/>
</dbReference>
<keyword evidence="5 7" id="KW-0326">Glycosidase</keyword>
<dbReference type="InterPro" id="IPR008928">
    <property type="entry name" value="6-hairpin_glycosidase_sf"/>
</dbReference>
<comment type="similarity">
    <text evidence="1 7 9">Belongs to the glycosyl hydrolase 9 (cellulase E) family.</text>
</comment>
<feature type="domain" description="Glycoside hydrolase family 9" evidence="10">
    <location>
        <begin position="286"/>
        <end position="729"/>
    </location>
</feature>
<proteinExistence type="inferred from homology"/>
<evidence type="ECO:0000259" key="11">
    <source>
        <dbReference type="Pfam" id="PF02927"/>
    </source>
</evidence>
<dbReference type="CDD" id="cd02850">
    <property type="entry name" value="E_set_Cellulase_N"/>
    <property type="match status" value="1"/>
</dbReference>
<dbReference type="PANTHER" id="PTHR22298">
    <property type="entry name" value="ENDO-1,4-BETA-GLUCANASE"/>
    <property type="match status" value="1"/>
</dbReference>
<dbReference type="OrthoDB" id="977776at2"/>
<dbReference type="InterPro" id="IPR018221">
    <property type="entry name" value="Glyco_hydro_9_His_AS"/>
</dbReference>
<dbReference type="InterPro" id="IPR026444">
    <property type="entry name" value="Secre_tail"/>
</dbReference>
<evidence type="ECO:0000256" key="9">
    <source>
        <dbReference type="RuleBase" id="RU361166"/>
    </source>
</evidence>
<protein>
    <recommendedName>
        <fullName evidence="9">Endoglucanase</fullName>
        <ecNumber evidence="9">3.2.1.4</ecNumber>
    </recommendedName>
</protein>